<reference evidence="1 2" key="1">
    <citation type="journal article" date="2021" name="Plant Biotechnol. J.">
        <title>Multi-omics assisted identification of the key and species-specific regulatory components of drought-tolerant mechanisms in Gossypium stocksii.</title>
        <authorList>
            <person name="Yu D."/>
            <person name="Ke L."/>
            <person name="Zhang D."/>
            <person name="Wu Y."/>
            <person name="Sun Y."/>
            <person name="Mei J."/>
            <person name="Sun J."/>
            <person name="Sun Y."/>
        </authorList>
    </citation>
    <scope>NUCLEOTIDE SEQUENCE [LARGE SCALE GENOMIC DNA]</scope>
    <source>
        <strain evidence="2">cv. E1</strain>
        <tissue evidence="1">Leaf</tissue>
    </source>
</reference>
<name>A0A9D3UTF7_9ROSI</name>
<gene>
    <name evidence="1" type="ORF">J1N35_035188</name>
</gene>
<dbReference type="EMBL" id="JAIQCV010000010">
    <property type="protein sequence ID" value="KAH1057123.1"/>
    <property type="molecule type" value="Genomic_DNA"/>
</dbReference>
<dbReference type="OrthoDB" id="1744687at2759"/>
<dbReference type="PANTHER" id="PTHR46890">
    <property type="entry name" value="NON-LTR RETROLELEMENT REVERSE TRANSCRIPTASE-LIKE PROTEIN-RELATED"/>
    <property type="match status" value="1"/>
</dbReference>
<accession>A0A9D3UTF7</accession>
<dbReference type="PANTHER" id="PTHR46890:SF49">
    <property type="entry name" value="RNA-DIRECTED DNA POLYMERASE"/>
    <property type="match status" value="1"/>
</dbReference>
<proteinExistence type="predicted"/>
<keyword evidence="2" id="KW-1185">Reference proteome</keyword>
<evidence type="ECO:0000313" key="2">
    <source>
        <dbReference type="Proteomes" id="UP000828251"/>
    </source>
</evidence>
<protein>
    <recommendedName>
        <fullName evidence="3">Reverse transcriptase</fullName>
    </recommendedName>
</protein>
<dbReference type="Proteomes" id="UP000828251">
    <property type="component" value="Unassembled WGS sequence"/>
</dbReference>
<evidence type="ECO:0008006" key="3">
    <source>
        <dbReference type="Google" id="ProtNLM"/>
    </source>
</evidence>
<organism evidence="1 2">
    <name type="scientific">Gossypium stocksii</name>
    <dbReference type="NCBI Taxonomy" id="47602"/>
    <lineage>
        <taxon>Eukaryota</taxon>
        <taxon>Viridiplantae</taxon>
        <taxon>Streptophyta</taxon>
        <taxon>Embryophyta</taxon>
        <taxon>Tracheophyta</taxon>
        <taxon>Spermatophyta</taxon>
        <taxon>Magnoliopsida</taxon>
        <taxon>eudicotyledons</taxon>
        <taxon>Gunneridae</taxon>
        <taxon>Pentapetalae</taxon>
        <taxon>rosids</taxon>
        <taxon>malvids</taxon>
        <taxon>Malvales</taxon>
        <taxon>Malvaceae</taxon>
        <taxon>Malvoideae</taxon>
        <taxon>Gossypium</taxon>
    </lineage>
</organism>
<dbReference type="InterPro" id="IPR052343">
    <property type="entry name" value="Retrotransposon-Effector_Assoc"/>
</dbReference>
<sequence length="583" mass="66624">MKCGFENRIDMGAVGSKGGLSLGWKGNYLVEHLNHSFSDHCPILLDTMKDSWNNRCNNEKIFRFEAKWCLDGSFEELVKKWRADISGSIPIKLEKLGIQIQRWSKSRTKEERKHQVNLKDRLKFLFSQDPTDENLAEITDVQLGLNFEADKEELVWGQRAQINWLKHGDRNTSYFHKIAVHRQLRSRISELDDGNVIFFSSEMGSDEHVFGLVEKKVTESMNEFLIKEFSEEEVASAVKMMALLKALGVDGFPAMFFQRPISLCNVVYKIIAKVLVYRMSTILGNVIDETQGAFIPGRLISDNVLIAYEILHSLKRKKRGNEWNFALKLDMSKAYVKLKGFSTLIKEAKQKGFMKGASIGRKRFSINYLFFADDCILFGDASYEGACVVHDVIREYEMISGQQVNFDKSLIYVGANVHSTKDMMVWKHEGSREYTVKSGYRALSNELVKESTLISTNANAYRDFYKFLWGIFMVNELWRPPDVGATKLNFDTAFQKDQSISITAVAAGDSTREIIGLETYLFTDVSDACVAEARACERALRFALERALIMVMIHRMSISDSKLRFFCKFSQVPTKGEVKRVDG</sequence>
<comment type="caution">
    <text evidence="1">The sequence shown here is derived from an EMBL/GenBank/DDBJ whole genome shotgun (WGS) entry which is preliminary data.</text>
</comment>
<evidence type="ECO:0000313" key="1">
    <source>
        <dbReference type="EMBL" id="KAH1057123.1"/>
    </source>
</evidence>
<dbReference type="AlphaFoldDB" id="A0A9D3UTF7"/>